<dbReference type="AlphaFoldDB" id="A0A7J6J0F8"/>
<comment type="caution">
    <text evidence="2">The sequence shown here is derived from an EMBL/GenBank/DDBJ whole genome shotgun (WGS) entry which is preliminary data.</text>
</comment>
<protein>
    <submittedName>
        <fullName evidence="2">Uncharacterized protein</fullName>
    </submittedName>
</protein>
<keyword evidence="3" id="KW-1185">Reference proteome</keyword>
<dbReference type="GeneID" id="90980025"/>
<dbReference type="EMBL" id="ANPB02000005">
    <property type="protein sequence ID" value="KAF4482698.1"/>
    <property type="molecule type" value="Genomic_DNA"/>
</dbReference>
<feature type="compositionally biased region" description="Low complexity" evidence="1">
    <location>
        <begin position="25"/>
        <end position="37"/>
    </location>
</feature>
<name>A0A7J6J0F8_COLFN</name>
<feature type="compositionally biased region" description="Basic and acidic residues" evidence="1">
    <location>
        <begin position="1"/>
        <end position="11"/>
    </location>
</feature>
<dbReference type="InParanoid" id="A0A7J6J0F8"/>
<organism evidence="2 3">
    <name type="scientific">Colletotrichum fructicola (strain Nara gc5)</name>
    <name type="common">Anthracnose fungus</name>
    <name type="synonym">Colletotrichum gloeosporioides (strain Nara gc5)</name>
    <dbReference type="NCBI Taxonomy" id="1213859"/>
    <lineage>
        <taxon>Eukaryota</taxon>
        <taxon>Fungi</taxon>
        <taxon>Dikarya</taxon>
        <taxon>Ascomycota</taxon>
        <taxon>Pezizomycotina</taxon>
        <taxon>Sordariomycetes</taxon>
        <taxon>Hypocreomycetidae</taxon>
        <taxon>Glomerellales</taxon>
        <taxon>Glomerellaceae</taxon>
        <taxon>Colletotrichum</taxon>
        <taxon>Colletotrichum gloeosporioides species complex</taxon>
    </lineage>
</organism>
<evidence type="ECO:0000313" key="3">
    <source>
        <dbReference type="Proteomes" id="UP000011096"/>
    </source>
</evidence>
<feature type="compositionally biased region" description="Gly residues" evidence="1">
    <location>
        <begin position="59"/>
        <end position="68"/>
    </location>
</feature>
<dbReference type="Proteomes" id="UP000011096">
    <property type="component" value="Unassembled WGS sequence"/>
</dbReference>
<proteinExistence type="predicted"/>
<reference evidence="2 3" key="2">
    <citation type="submission" date="2020-04" db="EMBL/GenBank/DDBJ databases">
        <title>Genome sequencing and assembly of multiple isolates from the Colletotrichum gloeosporioides species complex.</title>
        <authorList>
            <person name="Gan P."/>
            <person name="Shirasu K."/>
        </authorList>
    </citation>
    <scope>NUCLEOTIDE SEQUENCE [LARGE SCALE GENOMIC DNA]</scope>
    <source>
        <strain evidence="2 3">Nara gc5</strain>
    </source>
</reference>
<gene>
    <name evidence="2" type="ORF">CGGC5_v009019</name>
</gene>
<reference evidence="2 3" key="1">
    <citation type="submission" date="2012-08" db="EMBL/GenBank/DDBJ databases">
        <authorList>
            <person name="Gan P.H.P."/>
            <person name="Ikeda K."/>
            <person name="Irieda H."/>
            <person name="Narusaka M."/>
            <person name="O'Connell R.J."/>
            <person name="Narusaka Y."/>
            <person name="Takano Y."/>
            <person name="Kubo Y."/>
            <person name="Shirasu K."/>
        </authorList>
    </citation>
    <scope>NUCLEOTIDE SEQUENCE [LARGE SCALE GENOMIC DNA]</scope>
    <source>
        <strain evidence="2 3">Nara gc5</strain>
    </source>
</reference>
<evidence type="ECO:0000256" key="1">
    <source>
        <dbReference type="SAM" id="MobiDB-lite"/>
    </source>
</evidence>
<sequence>MSSDNDVEKDGSSAVINKTDDGDRAASFSSRARSYSSDTWCGPFRQAGNTGIRQDGHSNGAGGEHAAE</sequence>
<evidence type="ECO:0000313" key="2">
    <source>
        <dbReference type="EMBL" id="KAF4482698.1"/>
    </source>
</evidence>
<accession>A0A7J6J0F8</accession>
<dbReference type="RefSeq" id="XP_066008478.1">
    <property type="nucleotide sequence ID" value="XM_066152110.1"/>
</dbReference>
<feature type="region of interest" description="Disordered" evidence="1">
    <location>
        <begin position="1"/>
        <end position="68"/>
    </location>
</feature>